<dbReference type="EMBL" id="SJSA01000001">
    <property type="protein sequence ID" value="TGG39181.1"/>
    <property type="molecule type" value="Genomic_DNA"/>
</dbReference>
<comment type="caution">
    <text evidence="2">The sequence shown here is derived from an EMBL/GenBank/DDBJ whole genome shotgun (WGS) entry which is preliminary data.</text>
</comment>
<geneLocation type="plasmid" evidence="1">
    <name>pTAA-3-3</name>
</geneLocation>
<evidence type="ECO:0000313" key="6">
    <source>
        <dbReference type="Proteomes" id="UP000297635"/>
    </source>
</evidence>
<dbReference type="EMBL" id="SJSA01000001">
    <property type="protein sequence ID" value="TGG40552.1"/>
    <property type="molecule type" value="Genomic_DNA"/>
</dbReference>
<dbReference type="GeneID" id="82151306"/>
<evidence type="ECO:0000313" key="5">
    <source>
        <dbReference type="EMBL" id="TGG40552.1"/>
    </source>
</evidence>
<keyword evidence="1" id="KW-0614">Plasmid</keyword>
<dbReference type="EMBL" id="SJSA01000002">
    <property type="protein sequence ID" value="TGG36205.1"/>
    <property type="molecule type" value="Genomic_DNA"/>
</dbReference>
<keyword evidence="6" id="KW-1185">Reference proteome</keyword>
<dbReference type="RefSeq" id="WP_135469414.1">
    <property type="nucleotide sequence ID" value="NZ_SJSA01000001.1"/>
</dbReference>
<evidence type="ECO:0000313" key="4">
    <source>
        <dbReference type="EMBL" id="TGG39181.1"/>
    </source>
</evidence>
<protein>
    <submittedName>
        <fullName evidence="2">Uncharacterized protein</fullName>
    </submittedName>
</protein>
<accession>A0A4Z0V3V1</accession>
<evidence type="ECO:0000313" key="2">
    <source>
        <dbReference type="EMBL" id="TGG36205.1"/>
    </source>
</evidence>
<dbReference type="EMBL" id="SJSA01000005">
    <property type="protein sequence ID" value="TGG34876.1"/>
    <property type="molecule type" value="Genomic_DNA"/>
</dbReference>
<evidence type="ECO:0000313" key="1">
    <source>
        <dbReference type="EMBL" id="TGG34876.1"/>
    </source>
</evidence>
<dbReference type="Proteomes" id="UP000297635">
    <property type="component" value="Unassembled WGS sequence"/>
</dbReference>
<dbReference type="AlphaFoldDB" id="A0A4Z0V3V1"/>
<evidence type="ECO:0000313" key="3">
    <source>
        <dbReference type="EMBL" id="TGG37124.1"/>
    </source>
</evidence>
<gene>
    <name evidence="4" type="ORF">EZ315_00040</name>
    <name evidence="5" type="ORF">EZ315_07640</name>
    <name evidence="2" type="ORF">EZ315_10000</name>
    <name evidence="3" type="ORF">EZ315_15120</name>
    <name evidence="1" type="ORF">EZ315_16110</name>
</gene>
<reference evidence="2 6" key="1">
    <citation type="submission" date="2019-02" db="EMBL/GenBank/DDBJ databases">
        <title>Isolation and identification of novel species under the genus Muribaculum.</title>
        <authorList>
            <person name="Miyake S."/>
            <person name="Ding Y."/>
            <person name="Low A."/>
            <person name="Soh M."/>
            <person name="Seedorf H."/>
        </authorList>
    </citation>
    <scope>NUCLEOTIDE SEQUENCE [LARGE SCALE GENOMIC DNA]</scope>
    <source>
        <strain evidence="2 6">TLL-A3</strain>
        <plasmid evidence="1">pTAA-3-3</plasmid>
    </source>
</reference>
<organism evidence="2 6">
    <name type="scientific">Duncaniella freteri</name>
    <dbReference type="NCBI Taxonomy" id="2530391"/>
    <lineage>
        <taxon>Bacteria</taxon>
        <taxon>Pseudomonadati</taxon>
        <taxon>Bacteroidota</taxon>
        <taxon>Bacteroidia</taxon>
        <taxon>Bacteroidales</taxon>
        <taxon>Muribaculaceae</taxon>
        <taxon>Duncaniella</taxon>
    </lineage>
</organism>
<sequence>MTNKADRTYNVNIKRLALLTLPTWLRRPLSGALIYAGVSPLGRLLQELRAYRSATSYRLRHNGQVCKLCGALNDEFDPGLRRIEIEDSDSVGNREAAAVWLRDMDRWVMVPRRGAGAVSIHREGFNGTSGYDFWVTVPEELWTAETETRLRAILNMYKLAGKRYAINHK</sequence>
<dbReference type="EMBL" id="SJSA01000002">
    <property type="protein sequence ID" value="TGG37124.1"/>
    <property type="molecule type" value="Genomic_DNA"/>
</dbReference>
<name>A0A4Z0V3V1_9BACT</name>
<proteinExistence type="predicted"/>